<dbReference type="InterPro" id="IPR000960">
    <property type="entry name" value="Flavin_mOase"/>
</dbReference>
<keyword evidence="3 6" id="KW-0274">FAD</keyword>
<dbReference type="InterPro" id="IPR036188">
    <property type="entry name" value="FAD/NAD-bd_sf"/>
</dbReference>
<comment type="cofactor">
    <cofactor evidence="6">
        <name>FAD</name>
        <dbReference type="ChEBI" id="CHEBI:57692"/>
    </cofactor>
</comment>
<evidence type="ECO:0000256" key="4">
    <source>
        <dbReference type="ARBA" id="ARBA00022857"/>
    </source>
</evidence>
<evidence type="ECO:0000256" key="6">
    <source>
        <dbReference type="RuleBase" id="RU361177"/>
    </source>
</evidence>
<evidence type="ECO:0000256" key="1">
    <source>
        <dbReference type="ARBA" id="ARBA00009183"/>
    </source>
</evidence>
<dbReference type="EMBL" id="JAJJMB010009816">
    <property type="protein sequence ID" value="KAI3912256.1"/>
    <property type="molecule type" value="Genomic_DNA"/>
</dbReference>
<name>A0AAD4XH74_9MAGN</name>
<keyword evidence="6" id="KW-0503">Monooxygenase</keyword>
<evidence type="ECO:0000256" key="3">
    <source>
        <dbReference type="ARBA" id="ARBA00022827"/>
    </source>
</evidence>
<dbReference type="InterPro" id="IPR020946">
    <property type="entry name" value="Flavin_mOase-like"/>
</dbReference>
<dbReference type="Gene3D" id="3.50.50.60">
    <property type="entry name" value="FAD/NAD(P)-binding domain"/>
    <property type="match status" value="2"/>
</dbReference>
<evidence type="ECO:0000313" key="7">
    <source>
        <dbReference type="EMBL" id="KAI3912256.1"/>
    </source>
</evidence>
<gene>
    <name evidence="7" type="ORF">MKW98_012067</name>
</gene>
<dbReference type="EC" id="1.-.-.-" evidence="6"/>
<evidence type="ECO:0000313" key="8">
    <source>
        <dbReference type="Proteomes" id="UP001202328"/>
    </source>
</evidence>
<dbReference type="PRINTS" id="PR00370">
    <property type="entry name" value="FMOXYGENASE"/>
</dbReference>
<dbReference type="AlphaFoldDB" id="A0AAD4XH74"/>
<comment type="caution">
    <text evidence="7">The sequence shown here is derived from an EMBL/GenBank/DDBJ whole genome shotgun (WGS) entry which is preliminary data.</text>
</comment>
<dbReference type="Proteomes" id="UP001202328">
    <property type="component" value="Unassembled WGS sequence"/>
</dbReference>
<accession>A0AAD4XH74</accession>
<organism evidence="7 8">
    <name type="scientific">Papaver atlanticum</name>
    <dbReference type="NCBI Taxonomy" id="357466"/>
    <lineage>
        <taxon>Eukaryota</taxon>
        <taxon>Viridiplantae</taxon>
        <taxon>Streptophyta</taxon>
        <taxon>Embryophyta</taxon>
        <taxon>Tracheophyta</taxon>
        <taxon>Spermatophyta</taxon>
        <taxon>Magnoliopsida</taxon>
        <taxon>Ranunculales</taxon>
        <taxon>Papaveraceae</taxon>
        <taxon>Papaveroideae</taxon>
        <taxon>Papaver</taxon>
    </lineage>
</organism>
<dbReference type="Pfam" id="PF00743">
    <property type="entry name" value="FMO-like"/>
    <property type="match status" value="2"/>
</dbReference>
<keyword evidence="8" id="KW-1185">Reference proteome</keyword>
<dbReference type="PANTHER" id="PTHR23023">
    <property type="entry name" value="DIMETHYLANILINE MONOOXYGENASE"/>
    <property type="match status" value="1"/>
</dbReference>
<evidence type="ECO:0000256" key="2">
    <source>
        <dbReference type="ARBA" id="ARBA00022630"/>
    </source>
</evidence>
<keyword evidence="5 6" id="KW-0560">Oxidoreductase</keyword>
<protein>
    <recommendedName>
        <fullName evidence="6">Flavin-containing monooxygenase</fullName>
        <ecNumber evidence="6">1.-.-.-</ecNumber>
    </recommendedName>
</protein>
<keyword evidence="2 6" id="KW-0285">Flavoprotein</keyword>
<evidence type="ECO:0000256" key="5">
    <source>
        <dbReference type="ARBA" id="ARBA00023002"/>
    </source>
</evidence>
<dbReference type="GO" id="GO:0050661">
    <property type="term" value="F:NADP binding"/>
    <property type="evidence" value="ECO:0007669"/>
    <property type="project" value="InterPro"/>
</dbReference>
<keyword evidence="4" id="KW-0521">NADP</keyword>
<dbReference type="SUPFAM" id="SSF51905">
    <property type="entry name" value="FAD/NAD(P)-binding domain"/>
    <property type="match status" value="2"/>
</dbReference>
<dbReference type="InterPro" id="IPR050346">
    <property type="entry name" value="FMO-like"/>
</dbReference>
<comment type="similarity">
    <text evidence="1 6">Belongs to the FMO family.</text>
</comment>
<dbReference type="GO" id="GO:0050660">
    <property type="term" value="F:flavin adenine dinucleotide binding"/>
    <property type="evidence" value="ECO:0007669"/>
    <property type="project" value="InterPro"/>
</dbReference>
<reference evidence="7" key="1">
    <citation type="submission" date="2022-04" db="EMBL/GenBank/DDBJ databases">
        <title>A functionally conserved STORR gene fusion in Papaver species that diverged 16.8 million years ago.</title>
        <authorList>
            <person name="Catania T."/>
        </authorList>
    </citation>
    <scope>NUCLEOTIDE SEQUENCE</scope>
    <source>
        <strain evidence="7">S-188037</strain>
    </source>
</reference>
<proteinExistence type="inferred from homology"/>
<sequence>MKSLDLMSSKKVAVIGAGASGLVASRELRREGHVPVVFESNNNVGGTWIYNPEVESDPLGVDPSRTIVQSSVYDSLRTNLPRESMGFRDYPFVVVEDMMMIKDENKETSYRKGDNRRFPGHREVLNYLQDFANHFKLTELIWFETEVIHVRLLDDQEGEKENKWAVKYKRRSSSSAPTFVVDEEVFDAVVVCNGHYTEPLIAEIPGIDTWPGKQIHRHNYRVPEPFRDQVVLLVGNSSSGEDLSRDIAGVAKEVHIASKYLTNGIPTKQLGSDNILFGFIPWYKYTFPFLEINNIVTVDDNRVGPLYKHVFSPLLAPGLSFIGLIWKGIPYPIFELQSKWVAGVLSGRILLPSQEEMMVEVEDFYLKLEAAGVPKRYTHNTFDYQFEYSDWLAGECGFPLSEEWRKQMFEAVVKKRRTHLEAYRDEWEDYNHLIMQAHEDFRHYVQIKLADNEQLL</sequence>
<dbReference type="GO" id="GO:0004499">
    <property type="term" value="F:N,N-dimethylaniline monooxygenase activity"/>
    <property type="evidence" value="ECO:0007669"/>
    <property type="project" value="InterPro"/>
</dbReference>